<evidence type="ECO:0000256" key="4">
    <source>
        <dbReference type="ARBA" id="ARBA00022525"/>
    </source>
</evidence>
<comment type="subcellular location">
    <subcellularLocation>
        <location evidence="1">Cell envelope</location>
    </subcellularLocation>
    <subcellularLocation>
        <location evidence="2">Cell outer membrane</location>
    </subcellularLocation>
    <subcellularLocation>
        <location evidence="3">Secreted</location>
    </subcellularLocation>
</comment>
<evidence type="ECO:0000256" key="3">
    <source>
        <dbReference type="ARBA" id="ARBA00004613"/>
    </source>
</evidence>
<evidence type="ECO:0000256" key="2">
    <source>
        <dbReference type="ARBA" id="ARBA00004442"/>
    </source>
</evidence>
<keyword evidence="5" id="KW-0732">Signal</keyword>
<evidence type="ECO:0000256" key="5">
    <source>
        <dbReference type="ARBA" id="ARBA00022729"/>
    </source>
</evidence>
<dbReference type="AlphaFoldDB" id="D3E2H1"/>
<keyword evidence="6" id="KW-0472">Membrane</keyword>
<protein>
    <submittedName>
        <fullName evidence="8">Adhesin-like protein</fullName>
    </submittedName>
</protein>
<organism evidence="8 9">
    <name type="scientific">Methanobrevibacter ruminantium (strain ATCC 35063 / DSM 1093 / JCM 13430 / OCM 146 / M1)</name>
    <name type="common">Methanobacterium ruminantium</name>
    <dbReference type="NCBI Taxonomy" id="634498"/>
    <lineage>
        <taxon>Archaea</taxon>
        <taxon>Methanobacteriati</taxon>
        <taxon>Methanobacteriota</taxon>
        <taxon>Methanomada group</taxon>
        <taxon>Methanobacteria</taxon>
        <taxon>Methanobacteriales</taxon>
        <taxon>Methanobacteriaceae</taxon>
        <taxon>Methanobrevibacter</taxon>
    </lineage>
</organism>
<dbReference type="PANTHER" id="PTHR11319">
    <property type="entry name" value="G PROTEIN-COUPLED RECEPTOR-RELATED"/>
    <property type="match status" value="1"/>
</dbReference>
<reference evidence="8 9" key="1">
    <citation type="journal article" date="2010" name="PLoS ONE">
        <title>The genome sequence of the rumen methanogen Methanobrevibacter ruminantium reveals new possibilities for controlling ruminant methane emissions.</title>
        <authorList>
            <person name="Leahy S.C."/>
            <person name="Kelly W.J."/>
            <person name="Altermann E."/>
            <person name="Ronimus R.S."/>
            <person name="Yeoman C.J."/>
            <person name="Pacheco D.M."/>
            <person name="Li D."/>
            <person name="Kong Z."/>
            <person name="McTavish S."/>
            <person name="Sang C."/>
            <person name="Lambie S.C."/>
            <person name="Janssen P.H."/>
            <person name="Dey D."/>
            <person name="Attwood G.T."/>
        </authorList>
    </citation>
    <scope>NUCLEOTIDE SEQUENCE [LARGE SCALE GENOMIC DNA]</scope>
    <source>
        <strain evidence="9">ATCC 35063 / DSM 1093 / JCM 13430 / OCM 146 / M1</strain>
    </source>
</reference>
<dbReference type="Gene3D" id="2.160.20.20">
    <property type="match status" value="2"/>
</dbReference>
<dbReference type="InterPro" id="IPR003368">
    <property type="entry name" value="POMP_repeat"/>
</dbReference>
<dbReference type="PANTHER" id="PTHR11319:SF35">
    <property type="entry name" value="OUTER MEMBRANE PROTEIN PMPC-RELATED"/>
    <property type="match status" value="1"/>
</dbReference>
<name>D3E2H1_METRM</name>
<dbReference type="KEGG" id="mru:mru_0881"/>
<keyword evidence="9" id="KW-1185">Reference proteome</keyword>
<keyword evidence="7" id="KW-0998">Cell outer membrane</keyword>
<dbReference type="Proteomes" id="UP000008680">
    <property type="component" value="Chromosome"/>
</dbReference>
<dbReference type="PATRIC" id="fig|634498.28.peg.882"/>
<dbReference type="eggNOG" id="arCOG09729">
    <property type="taxonomic scope" value="Archaea"/>
</dbReference>
<dbReference type="SMART" id="SM00710">
    <property type="entry name" value="PbH1"/>
    <property type="match status" value="8"/>
</dbReference>
<evidence type="ECO:0000313" key="8">
    <source>
        <dbReference type="EMBL" id="ADC46732.1"/>
    </source>
</evidence>
<accession>D3E2H1</accession>
<dbReference type="HOGENOM" id="CLU_377092_0_0_2"/>
<dbReference type="GO" id="GO:0005576">
    <property type="term" value="C:extracellular region"/>
    <property type="evidence" value="ECO:0007669"/>
    <property type="project" value="UniProtKB-SubCell"/>
</dbReference>
<dbReference type="Pfam" id="PF02415">
    <property type="entry name" value="Chlam_PMP"/>
    <property type="match status" value="5"/>
</dbReference>
<dbReference type="STRING" id="634498.mru_0881"/>
<evidence type="ECO:0000313" key="9">
    <source>
        <dbReference type="Proteomes" id="UP000008680"/>
    </source>
</evidence>
<dbReference type="EMBL" id="CP001719">
    <property type="protein sequence ID" value="ADC46732.1"/>
    <property type="molecule type" value="Genomic_DNA"/>
</dbReference>
<evidence type="ECO:0000256" key="7">
    <source>
        <dbReference type="ARBA" id="ARBA00023237"/>
    </source>
</evidence>
<proteinExistence type="predicted"/>
<dbReference type="InterPro" id="IPR006626">
    <property type="entry name" value="PbH1"/>
</dbReference>
<gene>
    <name evidence="8" type="ordered locus">mru_0881</name>
</gene>
<evidence type="ECO:0000256" key="6">
    <source>
        <dbReference type="ARBA" id="ARBA00023136"/>
    </source>
</evidence>
<sequence>MILVFKMGIFDKVKSAFESSKNFKYLDDLIHSGLNEIVLDDDISLSKNEKNKYSNGIEIEIDNLVIDGNGHAIDAQGNGSIFLCTGKNIVVKNIHFKNGIHSNGGAIENRGELTIMDSTFDGNNASLGGAVFNDGPKLMIAKSTITGNIAKEGGGAIYNNDGEVYISESMINENVSSFHQYSGGAIYNKGELTIEKSTLIRNHASFGGAIGNIGQLNIIDSTISNNESSGDGGAIFNDNASLSISNSMIEANVSDGLEGGGAIYNKEGELNITGSVLKQNELVGQIGKGGAIYNNGGNLNIAGSSLCNHSINFFGGAIYNDGGKINIAESKFNENSSNRNGGAIYNEGEVNIRKSSIKKNKSDGGVIENINGDFKIFNCEFFSNESQGNIIFNQDSLEINYTDFKDNRSKSMLLNDGVKSKMSLVKGEINGNDVKDTLILNEGNSLTISETVFENNLIPNGDAIVNSSNLILTNPKINDDNQEIRNQGNLLLKRSSLDIKGKINGEGKIETDDHSNEDKFDFGYLDSLIHGSPDKEIVLDKDIKLENYEVDFYEGGIELDFDDLIINGNGKTIDARGKSRIFTISGKNITLKHITFKNGHSYKNYDNPLNNNGGAIRINANANLTITDCKFLDNLSEDYGGVIYYNGSGDLVLTASTMKGNTAENDGGAIFSSGEVKINKSKFINNSGNNGGAIAIVNSNDKASVTESIFNENAADSKGGAIWFHNSNIALADCTFNDNYATCGAAIYQEISKGSISNSTFKRNLSSYAYWHDGKLVTNKNHAIFIDTGSGLNDFNQDRDNIINCDFIDNNNNLYAQKHDLIKSRLDEHLALWKRNL</sequence>
<dbReference type="InterPro" id="IPR012332">
    <property type="entry name" value="Autotransporter_pectin_lyase_C"/>
</dbReference>
<keyword evidence="4" id="KW-0964">Secreted</keyword>
<dbReference type="InterPro" id="IPR011050">
    <property type="entry name" value="Pectin_lyase_fold/virulence"/>
</dbReference>
<evidence type="ECO:0000256" key="1">
    <source>
        <dbReference type="ARBA" id="ARBA00004196"/>
    </source>
</evidence>
<dbReference type="SUPFAM" id="SSF51126">
    <property type="entry name" value="Pectin lyase-like"/>
    <property type="match status" value="3"/>
</dbReference>